<dbReference type="AlphaFoldDB" id="A0A916TSV1"/>
<feature type="transmembrane region" description="Helical" evidence="1">
    <location>
        <begin position="62"/>
        <end position="81"/>
    </location>
</feature>
<feature type="transmembrane region" description="Helical" evidence="1">
    <location>
        <begin position="145"/>
        <end position="165"/>
    </location>
</feature>
<keyword evidence="3" id="KW-1185">Reference proteome</keyword>
<feature type="transmembrane region" description="Helical" evidence="1">
    <location>
        <begin position="6"/>
        <end position="24"/>
    </location>
</feature>
<evidence type="ECO:0000256" key="1">
    <source>
        <dbReference type="SAM" id="Phobius"/>
    </source>
</evidence>
<keyword evidence="1" id="KW-0812">Transmembrane</keyword>
<keyword evidence="1" id="KW-0472">Membrane</keyword>
<comment type="caution">
    <text evidence="2">The sequence shown here is derived from an EMBL/GenBank/DDBJ whole genome shotgun (WGS) entry which is preliminary data.</text>
</comment>
<name>A0A916TSV1_9SPHN</name>
<protein>
    <submittedName>
        <fullName evidence="2">Uncharacterized protein</fullName>
    </submittedName>
</protein>
<sequence length="192" mass="19772">MNGDGVLLLGGLAAIGGVALLRFSWSRRKRSHRLNLAGWSLLALAVVAGAQAAGAWGVAIEALVAMALAFVLLAWAGWTSPPGVMKASNRRAGMLPEGGAPLRLRRRLTTFALVGLMAVFAAIGLALGLRMLALLGGAGEADANALALFTTPLAWSGLVFAMLMTGDRRRQLAMLAIGCLVAVPAFLTGVQA</sequence>
<gene>
    <name evidence="2" type="ORF">GCM10011494_21170</name>
</gene>
<accession>A0A916TSV1</accession>
<organism evidence="2 3">
    <name type="scientific">Novosphingobium endophyticum</name>
    <dbReference type="NCBI Taxonomy" id="1955250"/>
    <lineage>
        <taxon>Bacteria</taxon>
        <taxon>Pseudomonadati</taxon>
        <taxon>Pseudomonadota</taxon>
        <taxon>Alphaproteobacteria</taxon>
        <taxon>Sphingomonadales</taxon>
        <taxon>Sphingomonadaceae</taxon>
        <taxon>Novosphingobium</taxon>
    </lineage>
</organism>
<feature type="transmembrane region" description="Helical" evidence="1">
    <location>
        <begin position="36"/>
        <end position="56"/>
    </location>
</feature>
<evidence type="ECO:0000313" key="3">
    <source>
        <dbReference type="Proteomes" id="UP000608154"/>
    </source>
</evidence>
<reference evidence="2" key="1">
    <citation type="journal article" date="2014" name="Int. J. Syst. Evol. Microbiol.">
        <title>Complete genome sequence of Corynebacterium casei LMG S-19264T (=DSM 44701T), isolated from a smear-ripened cheese.</title>
        <authorList>
            <consortium name="US DOE Joint Genome Institute (JGI-PGF)"/>
            <person name="Walter F."/>
            <person name="Albersmeier A."/>
            <person name="Kalinowski J."/>
            <person name="Ruckert C."/>
        </authorList>
    </citation>
    <scope>NUCLEOTIDE SEQUENCE</scope>
    <source>
        <strain evidence="2">CGMCC 1.15095</strain>
    </source>
</reference>
<dbReference type="Proteomes" id="UP000608154">
    <property type="component" value="Unassembled WGS sequence"/>
</dbReference>
<dbReference type="EMBL" id="BMHK01000012">
    <property type="protein sequence ID" value="GGC02352.1"/>
    <property type="molecule type" value="Genomic_DNA"/>
</dbReference>
<keyword evidence="1" id="KW-1133">Transmembrane helix</keyword>
<feature type="transmembrane region" description="Helical" evidence="1">
    <location>
        <begin position="111"/>
        <end position="133"/>
    </location>
</feature>
<reference evidence="2" key="2">
    <citation type="submission" date="2020-09" db="EMBL/GenBank/DDBJ databases">
        <authorList>
            <person name="Sun Q."/>
            <person name="Zhou Y."/>
        </authorList>
    </citation>
    <scope>NUCLEOTIDE SEQUENCE</scope>
    <source>
        <strain evidence="2">CGMCC 1.15095</strain>
    </source>
</reference>
<feature type="transmembrane region" description="Helical" evidence="1">
    <location>
        <begin position="172"/>
        <end position="190"/>
    </location>
</feature>
<dbReference type="RefSeq" id="WP_188771261.1">
    <property type="nucleotide sequence ID" value="NZ_BMHK01000012.1"/>
</dbReference>
<proteinExistence type="predicted"/>
<evidence type="ECO:0000313" key="2">
    <source>
        <dbReference type="EMBL" id="GGC02352.1"/>
    </source>
</evidence>